<organism evidence="2 3">
    <name type="scientific">Lysobacter panacisoli</name>
    <dbReference type="NCBI Taxonomy" id="1255263"/>
    <lineage>
        <taxon>Bacteria</taxon>
        <taxon>Pseudomonadati</taxon>
        <taxon>Pseudomonadota</taxon>
        <taxon>Gammaproteobacteria</taxon>
        <taxon>Lysobacterales</taxon>
        <taxon>Lysobacteraceae</taxon>
        <taxon>Lysobacter</taxon>
    </lineage>
</organism>
<name>A0ABP9L0R1_9GAMM</name>
<feature type="transmembrane region" description="Helical" evidence="1">
    <location>
        <begin position="6"/>
        <end position="29"/>
    </location>
</feature>
<keyword evidence="1" id="KW-0472">Membrane</keyword>
<reference evidence="3" key="1">
    <citation type="journal article" date="2019" name="Int. J. Syst. Evol. Microbiol.">
        <title>The Global Catalogue of Microorganisms (GCM) 10K type strain sequencing project: providing services to taxonomists for standard genome sequencing and annotation.</title>
        <authorList>
            <consortium name="The Broad Institute Genomics Platform"/>
            <consortium name="The Broad Institute Genome Sequencing Center for Infectious Disease"/>
            <person name="Wu L."/>
            <person name="Ma J."/>
        </authorList>
    </citation>
    <scope>NUCLEOTIDE SEQUENCE [LARGE SCALE GENOMIC DNA]</scope>
    <source>
        <strain evidence="3">JCM 19212</strain>
    </source>
</reference>
<feature type="transmembrane region" description="Helical" evidence="1">
    <location>
        <begin position="99"/>
        <end position="121"/>
    </location>
</feature>
<keyword evidence="1" id="KW-1133">Transmembrane helix</keyword>
<feature type="transmembrane region" description="Helical" evidence="1">
    <location>
        <begin position="127"/>
        <end position="145"/>
    </location>
</feature>
<comment type="caution">
    <text evidence="2">The sequence shown here is derived from an EMBL/GenBank/DDBJ whole genome shotgun (WGS) entry which is preliminary data.</text>
</comment>
<dbReference type="RefSeq" id="WP_158983311.1">
    <property type="nucleotide sequence ID" value="NZ_BAABKY010000001.1"/>
</dbReference>
<evidence type="ECO:0000313" key="2">
    <source>
        <dbReference type="EMBL" id="GAA5067447.1"/>
    </source>
</evidence>
<dbReference type="Proteomes" id="UP001501083">
    <property type="component" value="Unassembled WGS sequence"/>
</dbReference>
<evidence type="ECO:0000313" key="3">
    <source>
        <dbReference type="Proteomes" id="UP001501083"/>
    </source>
</evidence>
<feature type="transmembrane region" description="Helical" evidence="1">
    <location>
        <begin position="41"/>
        <end position="62"/>
    </location>
</feature>
<feature type="transmembrane region" description="Helical" evidence="1">
    <location>
        <begin position="166"/>
        <end position="185"/>
    </location>
</feature>
<protein>
    <recommendedName>
        <fullName evidence="4">DUF2306 domain-containing protein</fullName>
    </recommendedName>
</protein>
<evidence type="ECO:0000256" key="1">
    <source>
        <dbReference type="SAM" id="Phobius"/>
    </source>
</evidence>
<proteinExistence type="predicted"/>
<keyword evidence="3" id="KW-1185">Reference proteome</keyword>
<evidence type="ECO:0008006" key="4">
    <source>
        <dbReference type="Google" id="ProtNLM"/>
    </source>
</evidence>
<sequence length="239" mass="25439">MSAYKLLVVVHVLVGAVALVTFWTAAWLRKGTPAHRTTGRVYLLAMLGIVVTGAPMAIVRVVDGHPVTGAFLGYLVVITATGVWTSWRAVRDKAAPVRFAGPVYVALAVSSLLAGAGVLALGVRVGAPLLMGFSAVGLLTGADMLRRRRRYVRNEAPPRWWMVEHYTAMIGNGIATHIAFLGIGLPRLLPGVDGSVLHYLAWFGPLGAAVVAKVLLDRRWKPKTPSAPSVPSPARARVA</sequence>
<accession>A0ABP9L0R1</accession>
<feature type="transmembrane region" description="Helical" evidence="1">
    <location>
        <begin position="68"/>
        <end position="87"/>
    </location>
</feature>
<dbReference type="EMBL" id="BAABKY010000001">
    <property type="protein sequence ID" value="GAA5067447.1"/>
    <property type="molecule type" value="Genomic_DNA"/>
</dbReference>
<gene>
    <name evidence="2" type="ORF">GCM10025759_02000</name>
</gene>
<feature type="transmembrane region" description="Helical" evidence="1">
    <location>
        <begin position="197"/>
        <end position="216"/>
    </location>
</feature>
<keyword evidence="1" id="KW-0812">Transmembrane</keyword>